<dbReference type="EMBL" id="ML738585">
    <property type="protein sequence ID" value="KAE8168493.1"/>
    <property type="molecule type" value="Genomic_DNA"/>
</dbReference>
<dbReference type="OrthoDB" id="2562973at2759"/>
<gene>
    <name evidence="1" type="ORF">BDV40DRAFT_294446</name>
</gene>
<name>A0A5N6VCB3_ASPTM</name>
<accession>A0A5N6VCB3</accession>
<reference evidence="1 2" key="1">
    <citation type="submission" date="2019-04" db="EMBL/GenBank/DDBJ databases">
        <title>Friends and foes A comparative genomics study of 23 Aspergillus species from section Flavi.</title>
        <authorList>
            <consortium name="DOE Joint Genome Institute"/>
            <person name="Kjaerbolling I."/>
            <person name="Vesth T."/>
            <person name="Frisvad J.C."/>
            <person name="Nybo J.L."/>
            <person name="Theobald S."/>
            <person name="Kildgaard S."/>
            <person name="Isbrandt T."/>
            <person name="Kuo A."/>
            <person name="Sato A."/>
            <person name="Lyhne E.K."/>
            <person name="Kogle M.E."/>
            <person name="Wiebenga A."/>
            <person name="Kun R.S."/>
            <person name="Lubbers R.J."/>
            <person name="Makela M.R."/>
            <person name="Barry K."/>
            <person name="Chovatia M."/>
            <person name="Clum A."/>
            <person name="Daum C."/>
            <person name="Haridas S."/>
            <person name="He G."/>
            <person name="LaButti K."/>
            <person name="Lipzen A."/>
            <person name="Mondo S."/>
            <person name="Riley R."/>
            <person name="Salamov A."/>
            <person name="Simmons B.A."/>
            <person name="Magnuson J.K."/>
            <person name="Henrissat B."/>
            <person name="Mortensen U.H."/>
            <person name="Larsen T.O."/>
            <person name="Devries R.P."/>
            <person name="Grigoriev I.V."/>
            <person name="Machida M."/>
            <person name="Baker S.E."/>
            <person name="Andersen M.R."/>
        </authorList>
    </citation>
    <scope>NUCLEOTIDE SEQUENCE [LARGE SCALE GENOMIC DNA]</scope>
    <source>
        <strain evidence="1 2">CBS 117626</strain>
    </source>
</reference>
<dbReference type="AlphaFoldDB" id="A0A5N6VCB3"/>
<sequence length="216" mass="24544">MSMIFCFESLETTTKEKLLSKQAQDLLDSKSDMDLVKNKPELITASLKELASKYNHDNFKAAARGDVFHLDAIRKVSRHSVACNFRLRANTPEEVGDDEIYGVRKRDQRKNLFTTKHPFLIRAPRRNNYLVAVTSGSYNGGFFGHFFYARQSRASKFMFGKVGAREKKGFVKHNIEVELACCNDAGEPIAVVQRFEGDQTTSGTEQIRNTGFIEFQ</sequence>
<evidence type="ECO:0000313" key="2">
    <source>
        <dbReference type="Proteomes" id="UP000326950"/>
    </source>
</evidence>
<proteinExistence type="predicted"/>
<dbReference type="Proteomes" id="UP000326950">
    <property type="component" value="Unassembled WGS sequence"/>
</dbReference>
<evidence type="ECO:0000313" key="1">
    <source>
        <dbReference type="EMBL" id="KAE8168493.1"/>
    </source>
</evidence>
<protein>
    <submittedName>
        <fullName evidence="1">Uncharacterized protein</fullName>
    </submittedName>
</protein>
<keyword evidence="2" id="KW-1185">Reference proteome</keyword>
<organism evidence="1 2">
    <name type="scientific">Aspergillus tamarii</name>
    <dbReference type="NCBI Taxonomy" id="41984"/>
    <lineage>
        <taxon>Eukaryota</taxon>
        <taxon>Fungi</taxon>
        <taxon>Dikarya</taxon>
        <taxon>Ascomycota</taxon>
        <taxon>Pezizomycotina</taxon>
        <taxon>Eurotiomycetes</taxon>
        <taxon>Eurotiomycetidae</taxon>
        <taxon>Eurotiales</taxon>
        <taxon>Aspergillaceae</taxon>
        <taxon>Aspergillus</taxon>
        <taxon>Aspergillus subgen. Circumdati</taxon>
    </lineage>
</organism>